<keyword evidence="2" id="KW-1185">Reference proteome</keyword>
<name>A0A0P1I9A8_9RHOB</name>
<dbReference type="OrthoDB" id="7875864at2"/>
<dbReference type="Proteomes" id="UP000051260">
    <property type="component" value="Unassembled WGS sequence"/>
</dbReference>
<organism evidence="1 2">
    <name type="scientific">Ruegeria denitrificans</name>
    <dbReference type="NCBI Taxonomy" id="1715692"/>
    <lineage>
        <taxon>Bacteria</taxon>
        <taxon>Pseudomonadati</taxon>
        <taxon>Pseudomonadota</taxon>
        <taxon>Alphaproteobacteria</taxon>
        <taxon>Rhodobacterales</taxon>
        <taxon>Roseobacteraceae</taxon>
        <taxon>Ruegeria</taxon>
    </lineage>
</organism>
<dbReference type="EMBL" id="CYUD01000001">
    <property type="protein sequence ID" value="CUJ83474.1"/>
    <property type="molecule type" value="Genomic_DNA"/>
</dbReference>
<evidence type="ECO:0000313" key="1">
    <source>
        <dbReference type="EMBL" id="CUJ83474.1"/>
    </source>
</evidence>
<dbReference type="STRING" id="1715692.RUE5091_00114"/>
<reference evidence="2" key="1">
    <citation type="submission" date="2015-09" db="EMBL/GenBank/DDBJ databases">
        <authorList>
            <person name="Rodrigo-Torres L."/>
            <person name="Arahal D.R."/>
        </authorList>
    </citation>
    <scope>NUCLEOTIDE SEQUENCE [LARGE SCALE GENOMIC DNA]</scope>
    <source>
        <strain evidence="2">CECT 5091</strain>
    </source>
</reference>
<dbReference type="RefSeq" id="WP_131726253.1">
    <property type="nucleotide sequence ID" value="NZ_CYUD01000001.1"/>
</dbReference>
<proteinExistence type="predicted"/>
<protein>
    <submittedName>
        <fullName evidence="1">Uncharacterized protein</fullName>
    </submittedName>
</protein>
<sequence length="153" mass="16926">MDIQKIISELPQNSKKSLKDRLADVDWIALRLKPKLVFSFAGSEDNAKIDYTVRAFLKLPLNADDAPTEPSPKGEVSFELSPEGLLVENSANTFSAKGFSSIHYAEMGSKHQEMGALNRIGSTNLRSSQAKEKLKQLSRFCSHLSTSKTRPNS</sequence>
<dbReference type="AlphaFoldDB" id="A0A0P1I9A8"/>
<gene>
    <name evidence="1" type="ORF">RUE5091_00114</name>
</gene>
<accession>A0A0P1I9A8</accession>
<evidence type="ECO:0000313" key="2">
    <source>
        <dbReference type="Proteomes" id="UP000051260"/>
    </source>
</evidence>